<dbReference type="FunFam" id="3.40.50.10810:FF:000042">
    <property type="entry name" value="SNF2 family helicase-like protein"/>
    <property type="match status" value="1"/>
</dbReference>
<evidence type="ECO:0000313" key="16">
    <source>
        <dbReference type="Proteomes" id="UP000006671"/>
    </source>
</evidence>
<dbReference type="InterPro" id="IPR027417">
    <property type="entry name" value="P-loop_NTPase"/>
</dbReference>
<comment type="similarity">
    <text evidence="2">Belongs to the SNF2/RAD54 helicase family.</text>
</comment>
<evidence type="ECO:0000256" key="5">
    <source>
        <dbReference type="ARBA" id="ARBA00022801"/>
    </source>
</evidence>
<evidence type="ECO:0000256" key="11">
    <source>
        <dbReference type="SAM" id="Coils"/>
    </source>
</evidence>
<feature type="domain" description="Helicase C-terminal" evidence="14">
    <location>
        <begin position="604"/>
        <end position="763"/>
    </location>
</feature>
<feature type="coiled-coil region" evidence="11">
    <location>
        <begin position="64"/>
        <end position="161"/>
    </location>
</feature>
<keyword evidence="10" id="KW-0539">Nucleus</keyword>
<dbReference type="GO" id="GO:0005524">
    <property type="term" value="F:ATP binding"/>
    <property type="evidence" value="ECO:0007669"/>
    <property type="project" value="InterPro"/>
</dbReference>
<dbReference type="GO" id="GO:0004386">
    <property type="term" value="F:helicase activity"/>
    <property type="evidence" value="ECO:0007669"/>
    <property type="project" value="UniProtKB-KW"/>
</dbReference>
<dbReference type="Proteomes" id="UP000006671">
    <property type="component" value="Unassembled WGS sequence"/>
</dbReference>
<feature type="domain" description="Helicase ATP-binding" evidence="13">
    <location>
        <begin position="303"/>
        <end position="469"/>
    </location>
</feature>
<keyword evidence="16" id="KW-1185">Reference proteome</keyword>
<dbReference type="GO" id="GO:0016787">
    <property type="term" value="F:hydrolase activity"/>
    <property type="evidence" value="ECO:0007669"/>
    <property type="project" value="UniProtKB-KW"/>
</dbReference>
<keyword evidence="7" id="KW-0067">ATP-binding</keyword>
<dbReference type="EMBL" id="GG738924">
    <property type="protein sequence ID" value="EFC36914.1"/>
    <property type="molecule type" value="Genomic_DNA"/>
</dbReference>
<feature type="compositionally biased region" description="Basic and acidic residues" evidence="12">
    <location>
        <begin position="221"/>
        <end position="230"/>
    </location>
</feature>
<dbReference type="GO" id="GO:0005634">
    <property type="term" value="C:nucleus"/>
    <property type="evidence" value="ECO:0007669"/>
    <property type="project" value="TreeGrafter"/>
</dbReference>
<evidence type="ECO:0000256" key="9">
    <source>
        <dbReference type="ARBA" id="ARBA00023204"/>
    </source>
</evidence>
<evidence type="ECO:0000256" key="2">
    <source>
        <dbReference type="ARBA" id="ARBA00007025"/>
    </source>
</evidence>
<dbReference type="Pfam" id="PF00176">
    <property type="entry name" value="SNF2-rel_dom"/>
    <property type="match status" value="1"/>
</dbReference>
<dbReference type="PROSITE" id="PS51192">
    <property type="entry name" value="HELICASE_ATP_BIND_1"/>
    <property type="match status" value="1"/>
</dbReference>
<dbReference type="SMART" id="SM00490">
    <property type="entry name" value="HELICc"/>
    <property type="match status" value="1"/>
</dbReference>
<dbReference type="InterPro" id="IPR050496">
    <property type="entry name" value="SNF2_RAD54_helicase_repair"/>
</dbReference>
<dbReference type="GO" id="GO:0006283">
    <property type="term" value="P:transcription-coupled nucleotide-excision repair"/>
    <property type="evidence" value="ECO:0007669"/>
    <property type="project" value="TreeGrafter"/>
</dbReference>
<dbReference type="PANTHER" id="PTHR45629:SF7">
    <property type="entry name" value="DNA EXCISION REPAIR PROTEIN ERCC-6-RELATED"/>
    <property type="match status" value="1"/>
</dbReference>
<dbReference type="CDD" id="cd18000">
    <property type="entry name" value="DEXHc_ERCC6"/>
    <property type="match status" value="1"/>
</dbReference>
<evidence type="ECO:0000256" key="4">
    <source>
        <dbReference type="ARBA" id="ARBA00022763"/>
    </source>
</evidence>
<keyword evidence="3" id="KW-0547">Nucleotide-binding</keyword>
<feature type="compositionally biased region" description="Low complexity" evidence="12">
    <location>
        <begin position="1"/>
        <end position="22"/>
    </location>
</feature>
<gene>
    <name evidence="15" type="ORF">NAEGRDRAFT_82093</name>
</gene>
<dbReference type="InterPro" id="IPR000330">
    <property type="entry name" value="SNF2_N"/>
</dbReference>
<keyword evidence="9" id="KW-0234">DNA repair</keyword>
<comment type="subcellular location">
    <subcellularLocation>
        <location evidence="1">Nucleus</location>
    </subcellularLocation>
</comment>
<dbReference type="InterPro" id="IPR049730">
    <property type="entry name" value="SNF2/RAD54-like_C"/>
</dbReference>
<dbReference type="VEuPathDB" id="AmoebaDB:NAEGRDRAFT_82093"/>
<dbReference type="SUPFAM" id="SSF52540">
    <property type="entry name" value="P-loop containing nucleoside triphosphate hydrolases"/>
    <property type="match status" value="2"/>
</dbReference>
<name>D2W232_NAEGR</name>
<evidence type="ECO:0000256" key="10">
    <source>
        <dbReference type="ARBA" id="ARBA00023242"/>
    </source>
</evidence>
<dbReference type="Pfam" id="PF25875">
    <property type="entry name" value="WHD_Rad26_CSB"/>
    <property type="match status" value="1"/>
</dbReference>
<evidence type="ECO:0000256" key="12">
    <source>
        <dbReference type="SAM" id="MobiDB-lite"/>
    </source>
</evidence>
<evidence type="ECO:0000256" key="6">
    <source>
        <dbReference type="ARBA" id="ARBA00022806"/>
    </source>
</evidence>
<dbReference type="InterPro" id="IPR058951">
    <property type="entry name" value="WHD_Rad26_CSB-like"/>
</dbReference>
<evidence type="ECO:0000256" key="8">
    <source>
        <dbReference type="ARBA" id="ARBA00023125"/>
    </source>
</evidence>
<dbReference type="CDD" id="cd18793">
    <property type="entry name" value="SF2_C_SNF"/>
    <property type="match status" value="1"/>
</dbReference>
<dbReference type="Pfam" id="PF00271">
    <property type="entry name" value="Helicase_C"/>
    <property type="match status" value="1"/>
</dbReference>
<dbReference type="AlphaFoldDB" id="D2W232"/>
<feature type="compositionally biased region" description="Acidic residues" evidence="12">
    <location>
        <begin position="195"/>
        <end position="220"/>
    </location>
</feature>
<keyword evidence="6 15" id="KW-0347">Helicase</keyword>
<evidence type="ECO:0000259" key="14">
    <source>
        <dbReference type="PROSITE" id="PS51194"/>
    </source>
</evidence>
<keyword evidence="11" id="KW-0175">Coiled coil</keyword>
<feature type="region of interest" description="Disordered" evidence="12">
    <location>
        <begin position="194"/>
        <end position="230"/>
    </location>
</feature>
<dbReference type="PROSITE" id="PS51194">
    <property type="entry name" value="HELICASE_CTER"/>
    <property type="match status" value="1"/>
</dbReference>
<dbReference type="InParanoid" id="D2W232"/>
<dbReference type="Gene3D" id="3.40.50.300">
    <property type="entry name" value="P-loop containing nucleotide triphosphate hydrolases"/>
    <property type="match status" value="1"/>
</dbReference>
<keyword evidence="8" id="KW-0238">DNA-binding</keyword>
<organism evidence="16">
    <name type="scientific">Naegleria gruberi</name>
    <name type="common">Amoeba</name>
    <dbReference type="NCBI Taxonomy" id="5762"/>
    <lineage>
        <taxon>Eukaryota</taxon>
        <taxon>Discoba</taxon>
        <taxon>Heterolobosea</taxon>
        <taxon>Tetramitia</taxon>
        <taxon>Eutetramitia</taxon>
        <taxon>Vahlkampfiidae</taxon>
        <taxon>Naegleria</taxon>
    </lineage>
</organism>
<dbReference type="Gene3D" id="3.40.50.10810">
    <property type="entry name" value="Tandem AAA-ATPase domain"/>
    <property type="match status" value="1"/>
</dbReference>
<dbReference type="InterPro" id="IPR038718">
    <property type="entry name" value="SNF2-like_sf"/>
</dbReference>
<dbReference type="FunCoup" id="D2W232">
    <property type="interactions" value="182"/>
</dbReference>
<accession>D2W232</accession>
<evidence type="ECO:0000259" key="13">
    <source>
        <dbReference type="PROSITE" id="PS51192"/>
    </source>
</evidence>
<feature type="compositionally biased region" description="Basic and acidic residues" evidence="12">
    <location>
        <begin position="23"/>
        <end position="34"/>
    </location>
</feature>
<sequence>MLRSRSAVASSSSSSSGRNSTTNEHEQQEQHENTSLRSVGPSEDDLSMLGVSAFRTEDIEKNVMDEVNKQIEENQKVLEKKEHSRIDKLNAKIEKYEKELKELNKRSSLSSSDEKKIKSLKKKIATLLDKKDEMIEELEDRREIRESLNVIDNDNNESERERLIRTGIITPFDNMPSNEANDIFNCLNQKIKKEDEDDEDYVDDEENQEDDEEEEEEEEEKVPMKKEFKEDDSNDEYYKKRLEEFYETREVTKRFIISDEGEEMEVTKVNYGPSIQIAGSYSIPKEIYDKLFGYQKTTLKWMCELNRQGVGGILGDEMGLGKTVQITTFLAGLHFSGLFEPSIIIAPATVMKQWQEEINTWWPELRVVIMHTSQGTKANFESLIEKVSSCPNGVLITTYESLRIYQDVLTSKKWGYIILDEGHKIRNPDAALTLACKRFETPHRIILTGTPIQNNLKELWSLFDFCYPGKLGTLPVFLTQFSIPITQGGYSNATKFQVQTAYKCSCVLRDLIKPYLLRRMKKDVKHQLPEKKENVIFCKLTDKQVKIYDEYLKSREVTGTLDGEHLLFKAITNLRKVCNHPDLICTEKKPDDFGAVEKSGKMMVVEKLLSLWKEQNHRVLLFSQSKKMLDVFEPFLQERDYTYSRMDGDTPVKERSVLINQFNSDDKIFVFLLTTKVGGLGVNLIGANRIILFDPDWNPSTDLQALERAWRLGQTKQVTVYRLMTSGTIEEKMYHRQIFKQFLSNKVLKDPRQKRFFKSNDLYELFTLGKEYDSVRRKNGNKSIPYDDDEENTETGNLFSNSEILRQDMPTIKKKKKDVEYRVEKFKGSEDDSKKDETYILQCLFDEKSVKSIFNHDSVVNTTSSETSILEKQAKQIAEIAVKELKKSGELRKSMPLSVPTFTGQNGLGGLRVSALGSSSGTNPKGGLASSVLLANIRKKQDIMSDQPRSVNNVNDLADELKPVYKSSNKMVDNIVSFFQKRGKATTDEVRKHFSYITGDDVIYFKELLQKIARFSKSKKIWTLRENKE</sequence>
<dbReference type="SMART" id="SM00487">
    <property type="entry name" value="DEXDc"/>
    <property type="match status" value="1"/>
</dbReference>
<dbReference type="InterPro" id="IPR014001">
    <property type="entry name" value="Helicase_ATP-bd"/>
</dbReference>
<dbReference type="RefSeq" id="XP_002669658.1">
    <property type="nucleotide sequence ID" value="XM_002669612.1"/>
</dbReference>
<evidence type="ECO:0000256" key="1">
    <source>
        <dbReference type="ARBA" id="ARBA00004123"/>
    </source>
</evidence>
<dbReference type="InterPro" id="IPR001650">
    <property type="entry name" value="Helicase_C-like"/>
</dbReference>
<dbReference type="GeneID" id="8856152"/>
<evidence type="ECO:0000256" key="7">
    <source>
        <dbReference type="ARBA" id="ARBA00022840"/>
    </source>
</evidence>
<dbReference type="STRING" id="5762.D2W232"/>
<feature type="region of interest" description="Disordered" evidence="12">
    <location>
        <begin position="1"/>
        <end position="49"/>
    </location>
</feature>
<dbReference type="OrthoDB" id="413460at2759"/>
<proteinExistence type="inferred from homology"/>
<protein>
    <submittedName>
        <fullName evidence="15">DEAD/DEAH box helicase</fullName>
    </submittedName>
</protein>
<dbReference type="PANTHER" id="PTHR45629">
    <property type="entry name" value="SNF2/RAD54 FAMILY MEMBER"/>
    <property type="match status" value="1"/>
</dbReference>
<dbReference type="eggNOG" id="KOG0387">
    <property type="taxonomic scope" value="Eukaryota"/>
</dbReference>
<dbReference type="KEGG" id="ngr:NAEGRDRAFT_82093"/>
<keyword evidence="5" id="KW-0378">Hydrolase</keyword>
<dbReference type="GO" id="GO:0008094">
    <property type="term" value="F:ATP-dependent activity, acting on DNA"/>
    <property type="evidence" value="ECO:0007669"/>
    <property type="project" value="TreeGrafter"/>
</dbReference>
<reference evidence="15 16" key="1">
    <citation type="journal article" date="2010" name="Cell">
        <title>The genome of Naegleria gruberi illuminates early eukaryotic versatility.</title>
        <authorList>
            <person name="Fritz-Laylin L.K."/>
            <person name="Prochnik S.E."/>
            <person name="Ginger M.L."/>
            <person name="Dacks J.B."/>
            <person name="Carpenter M.L."/>
            <person name="Field M.C."/>
            <person name="Kuo A."/>
            <person name="Paredez A."/>
            <person name="Chapman J."/>
            <person name="Pham J."/>
            <person name="Shu S."/>
            <person name="Neupane R."/>
            <person name="Cipriano M."/>
            <person name="Mancuso J."/>
            <person name="Tu H."/>
            <person name="Salamov A."/>
            <person name="Lindquist E."/>
            <person name="Shapiro H."/>
            <person name="Lucas S."/>
            <person name="Grigoriev I.V."/>
            <person name="Cande W.Z."/>
            <person name="Fulton C."/>
            <person name="Rokhsar D.S."/>
            <person name="Dawson S.C."/>
        </authorList>
    </citation>
    <scope>NUCLEOTIDE SEQUENCE [LARGE SCALE GENOMIC DNA]</scope>
    <source>
        <strain evidence="15 16">NEG-M</strain>
    </source>
</reference>
<keyword evidence="4" id="KW-0227">DNA damage</keyword>
<evidence type="ECO:0000313" key="15">
    <source>
        <dbReference type="EMBL" id="EFC36914.1"/>
    </source>
</evidence>
<dbReference type="OMA" id="NEFHQWW"/>
<evidence type="ECO:0000256" key="3">
    <source>
        <dbReference type="ARBA" id="ARBA00022741"/>
    </source>
</evidence>